<sequence length="211" mass="23777">MSDRFYMACLRDTVGSNMSFHCANGQGYSTNIDSAHVYTLHSAQSAWDRGRDIDLPVSADCIDALTVWHVDHQHIPGKTTLVDGCHAYVAFVKGEWDGNDVYWLADGSLPTTDFSKAAIYTNAREDSEGLVWLPFSVADAAKRRTFNINLLNRRKMTQGAGLRVPAHLKRKSKRQDTGKTRWNCPFCGRISWQLNPYDFEGCKNYTCEGSR</sequence>
<reference evidence="1" key="1">
    <citation type="submission" date="2022-12" db="EMBL/GenBank/DDBJ databases">
        <title>2953647.</title>
        <authorList>
            <person name="Hergert J."/>
            <person name="Casey R."/>
            <person name="Wagner J."/>
            <person name="Young E.L."/>
            <person name="Oakeson K.F."/>
        </authorList>
    </citation>
    <scope>NUCLEOTIDE SEQUENCE</scope>
    <source>
        <strain evidence="1">2953647</strain>
        <plasmid evidence="1">unnamed5</plasmid>
    </source>
</reference>
<accession>A0ABY7LCU7</accession>
<geneLocation type="plasmid" evidence="1 2">
    <name>unnamed5</name>
</geneLocation>
<proteinExistence type="predicted"/>
<keyword evidence="2" id="KW-1185">Reference proteome</keyword>
<evidence type="ECO:0000313" key="2">
    <source>
        <dbReference type="Proteomes" id="UP001164536"/>
    </source>
</evidence>
<dbReference type="EMBL" id="CP114569">
    <property type="protein sequence ID" value="WAZ60688.1"/>
    <property type="molecule type" value="Genomic_DNA"/>
</dbReference>
<organism evidence="1 2">
    <name type="scientific">Citrobacter freundii</name>
    <dbReference type="NCBI Taxonomy" id="546"/>
    <lineage>
        <taxon>Bacteria</taxon>
        <taxon>Pseudomonadati</taxon>
        <taxon>Pseudomonadota</taxon>
        <taxon>Gammaproteobacteria</taxon>
        <taxon>Enterobacterales</taxon>
        <taxon>Enterobacteriaceae</taxon>
        <taxon>Citrobacter</taxon>
        <taxon>Citrobacter freundii complex</taxon>
    </lineage>
</organism>
<dbReference type="RefSeq" id="WP_269521577.1">
    <property type="nucleotide sequence ID" value="NZ_CP114569.1"/>
</dbReference>
<protein>
    <submittedName>
        <fullName evidence="1">Uncharacterized protein</fullName>
    </submittedName>
</protein>
<gene>
    <name evidence="1" type="ORF">O4000_29170</name>
</gene>
<name>A0ABY7LCU7_CITFR</name>
<keyword evidence="1" id="KW-0614">Plasmid</keyword>
<evidence type="ECO:0000313" key="1">
    <source>
        <dbReference type="EMBL" id="WAZ60688.1"/>
    </source>
</evidence>
<dbReference type="Proteomes" id="UP001164536">
    <property type="component" value="Plasmid unnamed5"/>
</dbReference>